<dbReference type="PANTHER" id="PTHR35561">
    <property type="entry name" value="RNA 2',3'-CYCLIC PHOSPHODIESTERASE"/>
    <property type="match status" value="1"/>
</dbReference>
<comment type="caution">
    <text evidence="3">The sequence shown here is derived from an EMBL/GenBank/DDBJ whole genome shotgun (WGS) entry which is preliminary data.</text>
</comment>
<keyword evidence="4" id="KW-1185">Reference proteome</keyword>
<organism evidence="3 4">
    <name type="scientific">Microbulbifer epialgicus</name>
    <dbReference type="NCBI Taxonomy" id="393907"/>
    <lineage>
        <taxon>Bacteria</taxon>
        <taxon>Pseudomonadati</taxon>
        <taxon>Pseudomonadota</taxon>
        <taxon>Gammaproteobacteria</taxon>
        <taxon>Cellvibrionales</taxon>
        <taxon>Microbulbiferaceae</taxon>
        <taxon>Microbulbifer</taxon>
    </lineage>
</organism>
<dbReference type="EC" id="3.1.4.58" evidence="2"/>
<evidence type="ECO:0000256" key="2">
    <source>
        <dbReference type="HAMAP-Rule" id="MF_01940"/>
    </source>
</evidence>
<feature type="active site" description="Proton acceptor" evidence="2">
    <location>
        <position position="142"/>
    </location>
</feature>
<dbReference type="SUPFAM" id="SSF55144">
    <property type="entry name" value="LigT-like"/>
    <property type="match status" value="1"/>
</dbReference>
<comment type="function">
    <text evidence="2">Hydrolyzes RNA 2',3'-cyclic phosphodiester to an RNA 2'-phosphomonoester.</text>
</comment>
<proteinExistence type="inferred from homology"/>
<accession>A0ABV4NVY5</accession>
<evidence type="ECO:0000313" key="4">
    <source>
        <dbReference type="Proteomes" id="UP001569428"/>
    </source>
</evidence>
<feature type="active site" description="Proton donor" evidence="2">
    <location>
        <position position="57"/>
    </location>
</feature>
<keyword evidence="1 2" id="KW-0378">Hydrolase</keyword>
<dbReference type="EMBL" id="JBGMEK010000005">
    <property type="protein sequence ID" value="MFA0810126.1"/>
    <property type="molecule type" value="Genomic_DNA"/>
</dbReference>
<reference evidence="3 4" key="1">
    <citation type="submission" date="2024-08" db="EMBL/GenBank/DDBJ databases">
        <authorList>
            <person name="Ishaq N."/>
        </authorList>
    </citation>
    <scope>NUCLEOTIDE SEQUENCE [LARGE SCALE GENOMIC DNA]</scope>
    <source>
        <strain evidence="3 4">DSM 18651</strain>
    </source>
</reference>
<protein>
    <recommendedName>
        <fullName evidence="2">RNA 2',3'-cyclic phosphodiesterase</fullName>
        <shortName evidence="2">RNA 2',3'-CPDase</shortName>
        <ecNumber evidence="2">3.1.4.58</ecNumber>
    </recommendedName>
</protein>
<feature type="short sequence motif" description="HXTX 2" evidence="2">
    <location>
        <begin position="142"/>
        <end position="145"/>
    </location>
</feature>
<dbReference type="Proteomes" id="UP001569428">
    <property type="component" value="Unassembled WGS sequence"/>
</dbReference>
<dbReference type="RefSeq" id="WP_371837735.1">
    <property type="nucleotide sequence ID" value="NZ_JBGMEK010000005.1"/>
</dbReference>
<evidence type="ECO:0000313" key="3">
    <source>
        <dbReference type="EMBL" id="MFA0810126.1"/>
    </source>
</evidence>
<comment type="similarity">
    <text evidence="2">Belongs to the 2H phosphoesterase superfamily. ThpR family.</text>
</comment>
<dbReference type="Gene3D" id="3.90.1140.10">
    <property type="entry name" value="Cyclic phosphodiesterase"/>
    <property type="match status" value="1"/>
</dbReference>
<name>A0ABV4NVY5_9GAMM</name>
<dbReference type="PANTHER" id="PTHR35561:SF1">
    <property type="entry name" value="RNA 2',3'-CYCLIC PHOSPHODIESTERASE"/>
    <property type="match status" value="1"/>
</dbReference>
<dbReference type="InterPro" id="IPR004175">
    <property type="entry name" value="RNA_CPDase"/>
</dbReference>
<sequence>MSKEPNQTPKTTSRLFIGIRPPVDAQAFLDDLCTHHKKKMHPQVSNRIRWTGRQNRHLTLAFLGQTPNEKIPPIQSGLEEIAKSTAKFEGHISSITPFPQNNSKVLAVELTCSPELLKAHEDCKRLIMNLGMEPEKLDYRPHITLARCQDGFSSLFTAALDNPLWLDNIILYQSNPAPESSHYQSLFEAGLAGAGDAR</sequence>
<dbReference type="InterPro" id="IPR009097">
    <property type="entry name" value="Cyclic_Pdiesterase"/>
</dbReference>
<gene>
    <name evidence="3" type="primary">thpR</name>
    <name evidence="3" type="ORF">ACCI49_04270</name>
</gene>
<dbReference type="Pfam" id="PF13563">
    <property type="entry name" value="2_5_RNA_ligase2"/>
    <property type="match status" value="1"/>
</dbReference>
<comment type="catalytic activity">
    <reaction evidence="2">
        <text>a 3'-end 2',3'-cyclophospho-ribonucleotide-RNA + H2O = a 3'-end 2'-phospho-ribonucleotide-RNA + H(+)</text>
        <dbReference type="Rhea" id="RHEA:11828"/>
        <dbReference type="Rhea" id="RHEA-COMP:10464"/>
        <dbReference type="Rhea" id="RHEA-COMP:17353"/>
        <dbReference type="ChEBI" id="CHEBI:15377"/>
        <dbReference type="ChEBI" id="CHEBI:15378"/>
        <dbReference type="ChEBI" id="CHEBI:83064"/>
        <dbReference type="ChEBI" id="CHEBI:173113"/>
        <dbReference type="EC" id="3.1.4.58"/>
    </reaction>
</comment>
<dbReference type="HAMAP" id="MF_01940">
    <property type="entry name" value="RNA_CPDase"/>
    <property type="match status" value="1"/>
</dbReference>
<evidence type="ECO:0000256" key="1">
    <source>
        <dbReference type="ARBA" id="ARBA00022801"/>
    </source>
</evidence>
<dbReference type="NCBIfam" id="TIGR02258">
    <property type="entry name" value="2_5_ligase"/>
    <property type="match status" value="1"/>
</dbReference>
<feature type="short sequence motif" description="HXTX 1" evidence="2">
    <location>
        <begin position="57"/>
        <end position="60"/>
    </location>
</feature>